<sequence>MTTYDHSILFAKTSSIKIWKQLAGYNDQILDAVFVGAGESHLVVATNSIQLRIYHCESFSCCLVQGHTALVLALARHPTHPSIFASRLGSTVISFKCFLDEMCYTL</sequence>
<protein>
    <submittedName>
        <fullName evidence="3">Transducin beta-like protein 3</fullName>
    </submittedName>
</protein>
<organism evidence="3 4">
    <name type="scientific">Chionoecetes opilio</name>
    <name type="common">Atlantic snow crab</name>
    <name type="synonym">Cancer opilio</name>
    <dbReference type="NCBI Taxonomy" id="41210"/>
    <lineage>
        <taxon>Eukaryota</taxon>
        <taxon>Metazoa</taxon>
        <taxon>Ecdysozoa</taxon>
        <taxon>Arthropoda</taxon>
        <taxon>Crustacea</taxon>
        <taxon>Multicrustacea</taxon>
        <taxon>Malacostraca</taxon>
        <taxon>Eumalacostraca</taxon>
        <taxon>Eucarida</taxon>
        <taxon>Decapoda</taxon>
        <taxon>Pleocyemata</taxon>
        <taxon>Brachyura</taxon>
        <taxon>Eubrachyura</taxon>
        <taxon>Majoidea</taxon>
        <taxon>Majidae</taxon>
        <taxon>Chionoecetes</taxon>
    </lineage>
</organism>
<dbReference type="GO" id="GO:0000480">
    <property type="term" value="P:endonucleolytic cleavage in 5'-ETS of tricistronic rRNA transcript (SSU-rRNA, 5.8S rRNA, LSU-rRNA)"/>
    <property type="evidence" value="ECO:0007669"/>
    <property type="project" value="TreeGrafter"/>
</dbReference>
<keyword evidence="1" id="KW-0853">WD repeat</keyword>
<dbReference type="GO" id="GO:0030686">
    <property type="term" value="C:90S preribosome"/>
    <property type="evidence" value="ECO:0007669"/>
    <property type="project" value="TreeGrafter"/>
</dbReference>
<keyword evidence="2" id="KW-0677">Repeat</keyword>
<gene>
    <name evidence="3" type="primary">Tbl3</name>
    <name evidence="3" type="ORF">GWK47_034446</name>
</gene>
<dbReference type="OrthoDB" id="5414888at2759"/>
<name>A0A8J4YRB3_CHIOP</name>
<keyword evidence="4" id="KW-1185">Reference proteome</keyword>
<dbReference type="Proteomes" id="UP000770661">
    <property type="component" value="Unassembled WGS sequence"/>
</dbReference>
<dbReference type="GO" id="GO:0005730">
    <property type="term" value="C:nucleolus"/>
    <property type="evidence" value="ECO:0007669"/>
    <property type="project" value="TreeGrafter"/>
</dbReference>
<evidence type="ECO:0000313" key="3">
    <source>
        <dbReference type="EMBL" id="KAG0727551.1"/>
    </source>
</evidence>
<dbReference type="EMBL" id="JACEEZ010003235">
    <property type="protein sequence ID" value="KAG0727551.1"/>
    <property type="molecule type" value="Genomic_DNA"/>
</dbReference>
<dbReference type="InterPro" id="IPR036322">
    <property type="entry name" value="WD40_repeat_dom_sf"/>
</dbReference>
<evidence type="ECO:0000313" key="4">
    <source>
        <dbReference type="Proteomes" id="UP000770661"/>
    </source>
</evidence>
<proteinExistence type="predicted"/>
<dbReference type="PANTHER" id="PTHR19854:SF15">
    <property type="entry name" value="TRANSDUCIN BETA-LIKE PROTEIN 3"/>
    <property type="match status" value="1"/>
</dbReference>
<evidence type="ECO:0000256" key="2">
    <source>
        <dbReference type="ARBA" id="ARBA00022737"/>
    </source>
</evidence>
<dbReference type="GO" id="GO:0034511">
    <property type="term" value="F:U3 snoRNA binding"/>
    <property type="evidence" value="ECO:0007669"/>
    <property type="project" value="TreeGrafter"/>
</dbReference>
<comment type="caution">
    <text evidence="3">The sequence shown here is derived from an EMBL/GenBank/DDBJ whole genome shotgun (WGS) entry which is preliminary data.</text>
</comment>
<dbReference type="AlphaFoldDB" id="A0A8J4YRB3"/>
<accession>A0A8J4YRB3</accession>
<dbReference type="SUPFAM" id="SSF50978">
    <property type="entry name" value="WD40 repeat-like"/>
    <property type="match status" value="1"/>
</dbReference>
<dbReference type="GO" id="GO:0000472">
    <property type="term" value="P:endonucleolytic cleavage to generate mature 5'-end of SSU-rRNA from (SSU-rRNA, 5.8S rRNA, LSU-rRNA)"/>
    <property type="evidence" value="ECO:0007669"/>
    <property type="project" value="TreeGrafter"/>
</dbReference>
<reference evidence="3" key="1">
    <citation type="submission" date="2020-07" db="EMBL/GenBank/DDBJ databases">
        <title>The High-quality genome of the commercially important snow crab, Chionoecetes opilio.</title>
        <authorList>
            <person name="Jeong J.-H."/>
            <person name="Ryu S."/>
        </authorList>
    </citation>
    <scope>NUCLEOTIDE SEQUENCE</scope>
    <source>
        <strain evidence="3">MADBK_172401_WGS</strain>
        <tissue evidence="3">Digestive gland</tissue>
    </source>
</reference>
<dbReference type="PANTHER" id="PTHR19854">
    <property type="entry name" value="TRANSDUCIN BETA-LIKE 3"/>
    <property type="match status" value="1"/>
</dbReference>
<evidence type="ECO:0000256" key="1">
    <source>
        <dbReference type="ARBA" id="ARBA00022574"/>
    </source>
</evidence>